<feature type="transmembrane region" description="Helical" evidence="8">
    <location>
        <begin position="12"/>
        <end position="37"/>
    </location>
</feature>
<dbReference type="Pfam" id="PF07690">
    <property type="entry name" value="MFS_1"/>
    <property type="match status" value="1"/>
</dbReference>
<dbReference type="InterPro" id="IPR011701">
    <property type="entry name" value="MFS"/>
</dbReference>
<feature type="transmembrane region" description="Helical" evidence="8">
    <location>
        <begin position="437"/>
        <end position="456"/>
    </location>
</feature>
<feature type="transmembrane region" description="Helical" evidence="8">
    <location>
        <begin position="165"/>
        <end position="185"/>
    </location>
</feature>
<feature type="transmembrane region" description="Helical" evidence="8">
    <location>
        <begin position="264"/>
        <end position="289"/>
    </location>
</feature>
<dbReference type="RefSeq" id="WP_075036808.1">
    <property type="nucleotide sequence ID" value="NZ_FOSB01000006.1"/>
</dbReference>
<keyword evidence="4 8" id="KW-0812">Transmembrane</keyword>
<feature type="transmembrane region" description="Helical" evidence="8">
    <location>
        <begin position="222"/>
        <end position="244"/>
    </location>
</feature>
<feature type="transmembrane region" description="Helical" evidence="8">
    <location>
        <begin position="138"/>
        <end position="159"/>
    </location>
</feature>
<dbReference type="OrthoDB" id="9816041at2"/>
<dbReference type="Gene3D" id="1.20.1250.20">
    <property type="entry name" value="MFS general substrate transporter like domains"/>
    <property type="match status" value="1"/>
</dbReference>
<dbReference type="STRING" id="240302.BN982_01709"/>
<dbReference type="NCBIfam" id="TIGR00711">
    <property type="entry name" value="efflux_EmrB"/>
    <property type="match status" value="1"/>
</dbReference>
<feature type="transmembrane region" description="Helical" evidence="8">
    <location>
        <begin position="360"/>
        <end position="380"/>
    </location>
</feature>
<feature type="compositionally biased region" description="Polar residues" evidence="7">
    <location>
        <begin position="469"/>
        <end position="482"/>
    </location>
</feature>
<name>A0A1I3W5G1_HALDA</name>
<feature type="transmembrane region" description="Helical" evidence="8">
    <location>
        <begin position="400"/>
        <end position="417"/>
    </location>
</feature>
<evidence type="ECO:0000259" key="9">
    <source>
        <dbReference type="PROSITE" id="PS50850"/>
    </source>
</evidence>
<dbReference type="PROSITE" id="PS50850">
    <property type="entry name" value="MFS"/>
    <property type="match status" value="1"/>
</dbReference>
<dbReference type="PANTHER" id="PTHR42718:SF24">
    <property type="entry name" value="MAJOR FACILITATOR SUPERFAMILY (MFS) PROFILE DOMAIN-CONTAINING PROTEIN"/>
    <property type="match status" value="1"/>
</dbReference>
<evidence type="ECO:0000256" key="2">
    <source>
        <dbReference type="ARBA" id="ARBA00022448"/>
    </source>
</evidence>
<organism evidence="10 11">
    <name type="scientific">Halobacillus dabanensis</name>
    <dbReference type="NCBI Taxonomy" id="240302"/>
    <lineage>
        <taxon>Bacteria</taxon>
        <taxon>Bacillati</taxon>
        <taxon>Bacillota</taxon>
        <taxon>Bacilli</taxon>
        <taxon>Bacillales</taxon>
        <taxon>Bacillaceae</taxon>
        <taxon>Halobacillus</taxon>
    </lineage>
</organism>
<dbReference type="Gene3D" id="1.20.1720.10">
    <property type="entry name" value="Multidrug resistance protein D"/>
    <property type="match status" value="1"/>
</dbReference>
<feature type="domain" description="Major facilitator superfamily (MFS) profile" evidence="9">
    <location>
        <begin position="11"/>
        <end position="461"/>
    </location>
</feature>
<feature type="transmembrane region" description="Helical" evidence="8">
    <location>
        <begin position="329"/>
        <end position="348"/>
    </location>
</feature>
<feature type="transmembrane region" description="Helical" evidence="8">
    <location>
        <begin position="106"/>
        <end position="126"/>
    </location>
</feature>
<dbReference type="CDD" id="cd17503">
    <property type="entry name" value="MFS_LmrB_MDR_like"/>
    <property type="match status" value="1"/>
</dbReference>
<dbReference type="GO" id="GO:0022857">
    <property type="term" value="F:transmembrane transporter activity"/>
    <property type="evidence" value="ECO:0007669"/>
    <property type="project" value="InterPro"/>
</dbReference>
<protein>
    <submittedName>
        <fullName evidence="10">Drug resistance transporter, EmrB/QacA subfamily</fullName>
    </submittedName>
</protein>
<dbReference type="EMBL" id="FOSB01000006">
    <property type="protein sequence ID" value="SFK02884.1"/>
    <property type="molecule type" value="Genomic_DNA"/>
</dbReference>
<keyword evidence="3" id="KW-1003">Cell membrane</keyword>
<proteinExistence type="predicted"/>
<evidence type="ECO:0000256" key="4">
    <source>
        <dbReference type="ARBA" id="ARBA00022692"/>
    </source>
</evidence>
<evidence type="ECO:0000256" key="3">
    <source>
        <dbReference type="ARBA" id="ARBA00022475"/>
    </source>
</evidence>
<dbReference type="PRINTS" id="PR01036">
    <property type="entry name" value="TCRTETB"/>
</dbReference>
<dbReference type="Proteomes" id="UP000183557">
    <property type="component" value="Unassembled WGS sequence"/>
</dbReference>
<reference evidence="11" key="1">
    <citation type="submission" date="2016-10" db="EMBL/GenBank/DDBJ databases">
        <authorList>
            <person name="Varghese N."/>
            <person name="Submissions S."/>
        </authorList>
    </citation>
    <scope>NUCLEOTIDE SEQUENCE [LARGE SCALE GENOMIC DNA]</scope>
    <source>
        <strain evidence="11">CGMCC 1.3704</strain>
    </source>
</reference>
<keyword evidence="2" id="KW-0813">Transport</keyword>
<feature type="transmembrane region" description="Helical" evidence="8">
    <location>
        <begin position="295"/>
        <end position="317"/>
    </location>
</feature>
<evidence type="ECO:0000256" key="1">
    <source>
        <dbReference type="ARBA" id="ARBA00004651"/>
    </source>
</evidence>
<dbReference type="GO" id="GO:0005886">
    <property type="term" value="C:plasma membrane"/>
    <property type="evidence" value="ECO:0007669"/>
    <property type="project" value="UniProtKB-SubCell"/>
</dbReference>
<dbReference type="InterPro" id="IPR004638">
    <property type="entry name" value="EmrB-like"/>
</dbReference>
<dbReference type="AlphaFoldDB" id="A0A1I3W5G1"/>
<gene>
    <name evidence="10" type="ORF">SAMN04487936_106205</name>
</gene>
<evidence type="ECO:0000313" key="10">
    <source>
        <dbReference type="EMBL" id="SFK02884.1"/>
    </source>
</evidence>
<keyword evidence="5 8" id="KW-1133">Transmembrane helix</keyword>
<keyword evidence="11" id="KW-1185">Reference proteome</keyword>
<comment type="subcellular location">
    <subcellularLocation>
        <location evidence="1">Cell membrane</location>
        <topology evidence="1">Multi-pass membrane protein</topology>
    </subcellularLocation>
</comment>
<evidence type="ECO:0000256" key="5">
    <source>
        <dbReference type="ARBA" id="ARBA00022989"/>
    </source>
</evidence>
<dbReference type="InterPro" id="IPR036259">
    <property type="entry name" value="MFS_trans_sf"/>
</dbReference>
<feature type="region of interest" description="Disordered" evidence="7">
    <location>
        <begin position="463"/>
        <end position="482"/>
    </location>
</feature>
<accession>A0A1I3W5G1</accession>
<keyword evidence="6 8" id="KW-0472">Membrane</keyword>
<feature type="transmembrane region" description="Helical" evidence="8">
    <location>
        <begin position="197"/>
        <end position="216"/>
    </location>
</feature>
<sequence>MTSTSPNKVLMAALLLAGSFITILNQTLMITAIPPIMDEMNVTANSAQWLTTVFMLVNGVMIPVSAFLIERFTTRQLFIAAMSIFSVGTVLGGLAVNFPLLLLGRVVQSAGAGVMLPLMQTVFLMIFPVHKRGTAMGYIGLVISFAPAIGPALSGYITSAFTWRYLFWMILPLALLIIVLASFILRNVTELSYPKVDPISIILSSIGFGGLLYGFTLAGNQGWTSIDTVTVLIIGAITLTLFILRQLRMHHPMLEFRVFKYPVFAITTVIAMITFLGLIGAETLIPLYMQDMRDFSAFESGLALLPGAVITAFMSPITGRIFDKIGAKLLAIVGLTIITGASLAFSFLNIETTFTTITVLYSIRMFGLSMVMMPVTTAGLNQLPKKLIPHGAAMSNTMRMVAASVGTAILVTIMTTTAQSAQNNPAVDHPAIHGTNIAFFVVTALSLVGVVLALFVKRTYPPDEEPEVNAQTSENVQEAEQY</sequence>
<evidence type="ECO:0000313" key="11">
    <source>
        <dbReference type="Proteomes" id="UP000183557"/>
    </source>
</evidence>
<feature type="transmembrane region" description="Helical" evidence="8">
    <location>
        <begin position="49"/>
        <end position="70"/>
    </location>
</feature>
<dbReference type="SUPFAM" id="SSF103473">
    <property type="entry name" value="MFS general substrate transporter"/>
    <property type="match status" value="1"/>
</dbReference>
<dbReference type="PANTHER" id="PTHR42718">
    <property type="entry name" value="MAJOR FACILITATOR SUPERFAMILY MULTIDRUG TRANSPORTER MFSC"/>
    <property type="match status" value="1"/>
</dbReference>
<evidence type="ECO:0000256" key="7">
    <source>
        <dbReference type="SAM" id="MobiDB-lite"/>
    </source>
</evidence>
<evidence type="ECO:0000256" key="6">
    <source>
        <dbReference type="ARBA" id="ARBA00023136"/>
    </source>
</evidence>
<evidence type="ECO:0000256" key="8">
    <source>
        <dbReference type="SAM" id="Phobius"/>
    </source>
</evidence>
<dbReference type="InterPro" id="IPR020846">
    <property type="entry name" value="MFS_dom"/>
</dbReference>
<feature type="transmembrane region" description="Helical" evidence="8">
    <location>
        <begin position="77"/>
        <end position="100"/>
    </location>
</feature>